<protein>
    <submittedName>
        <fullName evidence="3">Universal stress protein</fullName>
    </submittedName>
</protein>
<accession>A0ABV3Z8B3</accession>
<evidence type="ECO:0000256" key="1">
    <source>
        <dbReference type="ARBA" id="ARBA00008791"/>
    </source>
</evidence>
<evidence type="ECO:0000259" key="2">
    <source>
        <dbReference type="Pfam" id="PF00582"/>
    </source>
</evidence>
<dbReference type="Gene3D" id="3.40.50.12370">
    <property type="match status" value="1"/>
</dbReference>
<feature type="domain" description="UspA" evidence="2">
    <location>
        <begin position="1"/>
        <end position="145"/>
    </location>
</feature>
<dbReference type="RefSeq" id="WP_369327487.1">
    <property type="nucleotide sequence ID" value="NZ_JAULBC010000001.1"/>
</dbReference>
<dbReference type="Proteomes" id="UP001560573">
    <property type="component" value="Unassembled WGS sequence"/>
</dbReference>
<dbReference type="PANTHER" id="PTHR46268">
    <property type="entry name" value="STRESS RESPONSE PROTEIN NHAX"/>
    <property type="match status" value="1"/>
</dbReference>
<keyword evidence="4" id="KW-1185">Reference proteome</keyword>
<evidence type="ECO:0000313" key="3">
    <source>
        <dbReference type="EMBL" id="MEX6686098.1"/>
    </source>
</evidence>
<comment type="similarity">
    <text evidence="1">Belongs to the universal stress protein A family.</text>
</comment>
<dbReference type="SUPFAM" id="SSF52402">
    <property type="entry name" value="Adenine nucleotide alpha hydrolases-like"/>
    <property type="match status" value="2"/>
</dbReference>
<comment type="caution">
    <text evidence="3">The sequence shown here is derived from an EMBL/GenBank/DDBJ whole genome shotgun (WGS) entry which is preliminary data.</text>
</comment>
<dbReference type="Pfam" id="PF00582">
    <property type="entry name" value="Usp"/>
    <property type="match status" value="1"/>
</dbReference>
<dbReference type="PANTHER" id="PTHR46268:SF6">
    <property type="entry name" value="UNIVERSAL STRESS PROTEIN UP12"/>
    <property type="match status" value="1"/>
</dbReference>
<dbReference type="EMBL" id="JAULBC010000001">
    <property type="protein sequence ID" value="MEX6686098.1"/>
    <property type="molecule type" value="Genomic_DNA"/>
</dbReference>
<gene>
    <name evidence="3" type="ORF">QTN47_01250</name>
</gene>
<proteinExistence type="inferred from homology"/>
<dbReference type="CDD" id="cd00293">
    <property type="entry name" value="USP-like"/>
    <property type="match status" value="1"/>
</dbReference>
<evidence type="ECO:0000313" key="4">
    <source>
        <dbReference type="Proteomes" id="UP001560573"/>
    </source>
</evidence>
<reference evidence="3 4" key="1">
    <citation type="submission" date="2023-07" db="EMBL/GenBank/DDBJ databases">
        <authorList>
            <person name="Lian W.-H."/>
        </authorList>
    </citation>
    <scope>NUCLEOTIDE SEQUENCE [LARGE SCALE GENOMIC DNA]</scope>
    <source>
        <strain evidence="3 4">SYSU DXS3180</strain>
    </source>
</reference>
<name>A0ABV3Z8B3_9BACT</name>
<dbReference type="PRINTS" id="PR01438">
    <property type="entry name" value="UNVRSLSTRESS"/>
</dbReference>
<dbReference type="InterPro" id="IPR006015">
    <property type="entry name" value="Universal_stress_UspA"/>
</dbReference>
<sequence length="278" mass="30954">MKTILVPTDFSDVARNASEYAVQLANQIGATKLIFYNAYQVPVVVDAMVAPVELIGVDEIRKSSEENIQNFIEGLKERTNSGTLVFEAMSEFNLLSENIDDICKELNVDLIVMGVTGGGKAKEVLIGSTTISVAKNTNVPVVIVPAEATYTPIKQIVLACDFKKVVETTPIEPIKLLLDTTKAKLLVLNIDHEQKKFTADTPFESLMLDTLLQGYNPEYYFVDNPDFTEGINNFVLEKHADIIITIPKKHGLFDSLFRRSHTKMLAFHSHVPLMVIHE</sequence>
<dbReference type="InterPro" id="IPR006016">
    <property type="entry name" value="UspA"/>
</dbReference>
<organism evidence="3 4">
    <name type="scientific">Danxiaibacter flavus</name>
    <dbReference type="NCBI Taxonomy" id="3049108"/>
    <lineage>
        <taxon>Bacteria</taxon>
        <taxon>Pseudomonadati</taxon>
        <taxon>Bacteroidota</taxon>
        <taxon>Chitinophagia</taxon>
        <taxon>Chitinophagales</taxon>
        <taxon>Chitinophagaceae</taxon>
        <taxon>Danxiaibacter</taxon>
    </lineage>
</organism>